<protein>
    <submittedName>
        <fullName evidence="3">Endo alpha-1,4 polygalactosaminidase</fullName>
    </submittedName>
</protein>
<dbReference type="Gene3D" id="3.20.20.70">
    <property type="entry name" value="Aldolase class I"/>
    <property type="match status" value="1"/>
</dbReference>
<organism evidence="3 4">
    <name type="scientific">Conexibacter stalactiti</name>
    <dbReference type="NCBI Taxonomy" id="1940611"/>
    <lineage>
        <taxon>Bacteria</taxon>
        <taxon>Bacillati</taxon>
        <taxon>Actinomycetota</taxon>
        <taxon>Thermoleophilia</taxon>
        <taxon>Solirubrobacterales</taxon>
        <taxon>Conexibacteraceae</taxon>
        <taxon>Conexibacter</taxon>
    </lineage>
</organism>
<dbReference type="SUPFAM" id="SSF51445">
    <property type="entry name" value="(Trans)glycosidases"/>
    <property type="match status" value="1"/>
</dbReference>
<accession>A0ABU4HRQ7</accession>
<dbReference type="Pfam" id="PF03537">
    <property type="entry name" value="Glyco_hydro_114"/>
    <property type="match status" value="1"/>
</dbReference>
<evidence type="ECO:0000313" key="4">
    <source>
        <dbReference type="Proteomes" id="UP001284601"/>
    </source>
</evidence>
<reference evidence="3 4" key="2">
    <citation type="submission" date="2023-10" db="EMBL/GenBank/DDBJ databases">
        <authorList>
            <person name="Han X.F."/>
        </authorList>
    </citation>
    <scope>NUCLEOTIDE SEQUENCE [LARGE SCALE GENOMIC DNA]</scope>
    <source>
        <strain evidence="3 4">KCTC 39840</strain>
    </source>
</reference>
<evidence type="ECO:0000313" key="3">
    <source>
        <dbReference type="EMBL" id="MDW5596012.1"/>
    </source>
</evidence>
<keyword evidence="1" id="KW-0732">Signal</keyword>
<dbReference type="InterPro" id="IPR017853">
    <property type="entry name" value="GH"/>
</dbReference>
<dbReference type="InterPro" id="IPR013785">
    <property type="entry name" value="Aldolase_TIM"/>
</dbReference>
<feature type="chain" id="PRO_5046393463" evidence="1">
    <location>
        <begin position="30"/>
        <end position="314"/>
    </location>
</feature>
<dbReference type="Proteomes" id="UP001284601">
    <property type="component" value="Unassembled WGS sequence"/>
</dbReference>
<dbReference type="PANTHER" id="PTHR35273">
    <property type="entry name" value="ALPHA-1,4 POLYGALACTOSAMINIDASE, PUTATIVE (AFU_ORTHOLOGUE AFUA_3G07890)-RELATED"/>
    <property type="match status" value="1"/>
</dbReference>
<name>A0ABU4HRQ7_9ACTN</name>
<keyword evidence="4" id="KW-1185">Reference proteome</keyword>
<comment type="caution">
    <text evidence="3">The sequence shown here is derived from an EMBL/GenBank/DDBJ whole genome shotgun (WGS) entry which is preliminary data.</text>
</comment>
<proteinExistence type="predicted"/>
<evidence type="ECO:0000256" key="1">
    <source>
        <dbReference type="SAM" id="SignalP"/>
    </source>
</evidence>
<feature type="domain" description="Glycoside-hydrolase family GH114 TIM-barrel" evidence="2">
    <location>
        <begin position="38"/>
        <end position="275"/>
    </location>
</feature>
<reference evidence="4" key="1">
    <citation type="submission" date="2023-07" db="EMBL/GenBank/DDBJ databases">
        <title>Conexibacter stalactiti sp. nov., isolated from stalactites in a lava cave and emended description of the genus Conexibacter.</title>
        <authorList>
            <person name="Lee S.D."/>
        </authorList>
    </citation>
    <scope>NUCLEOTIDE SEQUENCE [LARGE SCALE GENOMIC DNA]</scope>
    <source>
        <strain evidence="4">KCTC 39840</strain>
    </source>
</reference>
<evidence type="ECO:0000259" key="2">
    <source>
        <dbReference type="Pfam" id="PF03537"/>
    </source>
</evidence>
<gene>
    <name evidence="3" type="ORF">R7226_16805</name>
</gene>
<dbReference type="EMBL" id="JAWSTH010000045">
    <property type="protein sequence ID" value="MDW5596012.1"/>
    <property type="molecule type" value="Genomic_DNA"/>
</dbReference>
<dbReference type="InterPro" id="IPR004352">
    <property type="entry name" value="GH114_TIM-barrel"/>
</dbReference>
<sequence>MGSRTRIRAGVVAAALAGVCALLPSAAPAYTLPPANGQFDYQIGAPYTPVSAVRVVSRDRLATPASGKYNVCYVNAFQAQTNDPGNPRIGDLAWFEANYPTLLLRGADGRYITDPDWNEVLLDTRTSTKRTTLIGILGAWFDRCKADGFDAIEPDNLDSWYRSDDPSTARYAELLTQSNNVAVMRGMATEAHNATVGSDRSGLAIAQKNTGEVAPTLDAAGYDFAIAEECQLYSGSSTTIRECDDFTSAYGSLVYEIEYTDNEPFYPGDDPDYPLGGTGFYADACRARGASISVILRDRYVTPSGDPAYEYRAC</sequence>
<feature type="signal peptide" evidence="1">
    <location>
        <begin position="1"/>
        <end position="29"/>
    </location>
</feature>
<dbReference type="PANTHER" id="PTHR35273:SF2">
    <property type="entry name" value="ALPHA-GALACTOSIDASE"/>
    <property type="match status" value="1"/>
</dbReference>
<dbReference type="RefSeq" id="WP_318598366.1">
    <property type="nucleotide sequence ID" value="NZ_JAWSTH010000045.1"/>
</dbReference>